<evidence type="ECO:0000256" key="2">
    <source>
        <dbReference type="ARBA" id="ARBA00022741"/>
    </source>
</evidence>
<dbReference type="AlphaFoldDB" id="A0A1T4QX54"/>
<keyword evidence="6" id="KW-1185">Reference proteome</keyword>
<dbReference type="PANTHER" id="PTHR42794">
    <property type="entry name" value="HEMIN IMPORT ATP-BINDING PROTEIN HMUV"/>
    <property type="match status" value="1"/>
</dbReference>
<name>A0A1T4QX54_9FUSO</name>
<keyword evidence="3 5" id="KW-0067">ATP-binding</keyword>
<dbReference type="GO" id="GO:0005524">
    <property type="term" value="F:ATP binding"/>
    <property type="evidence" value="ECO:0007669"/>
    <property type="project" value="UniProtKB-KW"/>
</dbReference>
<evidence type="ECO:0000259" key="4">
    <source>
        <dbReference type="PROSITE" id="PS50893"/>
    </source>
</evidence>
<dbReference type="CDD" id="cd03214">
    <property type="entry name" value="ABC_Iron-Siderophores_B12_Hemin"/>
    <property type="match status" value="1"/>
</dbReference>
<dbReference type="PROSITE" id="PS00211">
    <property type="entry name" value="ABC_TRANSPORTER_1"/>
    <property type="match status" value="1"/>
</dbReference>
<dbReference type="Pfam" id="PF00005">
    <property type="entry name" value="ABC_tran"/>
    <property type="match status" value="1"/>
</dbReference>
<evidence type="ECO:0000313" key="5">
    <source>
        <dbReference type="EMBL" id="SKA08294.1"/>
    </source>
</evidence>
<feature type="domain" description="ABC transporter" evidence="4">
    <location>
        <begin position="2"/>
        <end position="234"/>
    </location>
</feature>
<evidence type="ECO:0000256" key="3">
    <source>
        <dbReference type="ARBA" id="ARBA00022840"/>
    </source>
</evidence>
<dbReference type="Gene3D" id="3.40.50.300">
    <property type="entry name" value="P-loop containing nucleotide triphosphate hydrolases"/>
    <property type="match status" value="1"/>
</dbReference>
<reference evidence="5 6" key="1">
    <citation type="submission" date="2017-02" db="EMBL/GenBank/DDBJ databases">
        <authorList>
            <person name="Peterson S.W."/>
        </authorList>
    </citation>
    <scope>NUCLEOTIDE SEQUENCE [LARGE SCALE GENOMIC DNA]</scope>
    <source>
        <strain evidence="5 6">ATCC 700028</strain>
    </source>
</reference>
<sequence length="251" mass="28845">MLKVKELFYQCEGQEILKNISFNIEKNKFIGIIGENGCGKSTLLKNIYGVLKKTKGDIVIAGMDLNQFSKKKLAQKIAVLAQSQRISFDFTVKEIVEMGRYAHNSFFKENILENKKIIEEALEAVGLLKYKDRNFFNLSGGEIQRVLIARALAQKTDLLILDEPTNHLDIKYQLQIMNIIKKQEKTVLAVIHDMNIASAYCDYIIALKNGKIVKEGKPMEIFTKKNIREIFNVEVEIIEHPQKKVPYMIYL</sequence>
<dbReference type="InterPro" id="IPR017871">
    <property type="entry name" value="ABC_transporter-like_CS"/>
</dbReference>
<dbReference type="InterPro" id="IPR003439">
    <property type="entry name" value="ABC_transporter-like_ATP-bd"/>
</dbReference>
<proteinExistence type="predicted"/>
<dbReference type="EMBL" id="FUWX01000034">
    <property type="protein sequence ID" value="SKA08294.1"/>
    <property type="molecule type" value="Genomic_DNA"/>
</dbReference>
<dbReference type="Proteomes" id="UP000191153">
    <property type="component" value="Unassembled WGS sequence"/>
</dbReference>
<dbReference type="RefSeq" id="WP_078694906.1">
    <property type="nucleotide sequence ID" value="NZ_FUWX01000034.1"/>
</dbReference>
<dbReference type="PANTHER" id="PTHR42794:SF2">
    <property type="entry name" value="ABC TRANSPORTER ATP-BINDING PROTEIN"/>
    <property type="match status" value="1"/>
</dbReference>
<gene>
    <name evidence="5" type="ORF">SAMN02745174_02484</name>
</gene>
<dbReference type="InterPro" id="IPR003593">
    <property type="entry name" value="AAA+_ATPase"/>
</dbReference>
<accession>A0A1T4QX54</accession>
<dbReference type="PROSITE" id="PS50893">
    <property type="entry name" value="ABC_TRANSPORTER_2"/>
    <property type="match status" value="1"/>
</dbReference>
<keyword evidence="1" id="KW-0813">Transport</keyword>
<dbReference type="SMART" id="SM00382">
    <property type="entry name" value="AAA"/>
    <property type="match status" value="1"/>
</dbReference>
<dbReference type="SUPFAM" id="SSF52540">
    <property type="entry name" value="P-loop containing nucleoside triphosphate hydrolases"/>
    <property type="match status" value="1"/>
</dbReference>
<organism evidence="5 6">
    <name type="scientific">Cetobacterium ceti</name>
    <dbReference type="NCBI Taxonomy" id="180163"/>
    <lineage>
        <taxon>Bacteria</taxon>
        <taxon>Fusobacteriati</taxon>
        <taxon>Fusobacteriota</taxon>
        <taxon>Fusobacteriia</taxon>
        <taxon>Fusobacteriales</taxon>
        <taxon>Fusobacteriaceae</taxon>
        <taxon>Cetobacterium</taxon>
    </lineage>
</organism>
<dbReference type="InterPro" id="IPR027417">
    <property type="entry name" value="P-loop_NTPase"/>
</dbReference>
<dbReference type="OrthoDB" id="9799337at2"/>
<dbReference type="GO" id="GO:0016887">
    <property type="term" value="F:ATP hydrolysis activity"/>
    <property type="evidence" value="ECO:0007669"/>
    <property type="project" value="InterPro"/>
</dbReference>
<evidence type="ECO:0000256" key="1">
    <source>
        <dbReference type="ARBA" id="ARBA00022448"/>
    </source>
</evidence>
<dbReference type="FunFam" id="3.40.50.300:FF:000134">
    <property type="entry name" value="Iron-enterobactin ABC transporter ATP-binding protein"/>
    <property type="match status" value="1"/>
</dbReference>
<keyword evidence="2" id="KW-0547">Nucleotide-binding</keyword>
<evidence type="ECO:0000313" key="6">
    <source>
        <dbReference type="Proteomes" id="UP000191153"/>
    </source>
</evidence>
<dbReference type="STRING" id="180163.SAMN02745174_02484"/>
<protein>
    <submittedName>
        <fullName evidence="5">Iron complex transport system ATP-binding protein</fullName>
    </submittedName>
</protein>